<dbReference type="STRING" id="50429.A0A2B4RG09"/>
<dbReference type="PROSITE" id="PS50235">
    <property type="entry name" value="USP_3"/>
    <property type="match status" value="1"/>
</dbReference>
<keyword evidence="9" id="KW-0479">Metal-binding</keyword>
<evidence type="ECO:0000256" key="1">
    <source>
        <dbReference type="ARBA" id="ARBA00000707"/>
    </source>
</evidence>
<dbReference type="Gene3D" id="3.40.50.300">
    <property type="entry name" value="P-loop containing nucleotide triphosphate hydrolases"/>
    <property type="match status" value="1"/>
</dbReference>
<dbReference type="InterPro" id="IPR033809">
    <property type="entry name" value="USP39"/>
</dbReference>
<dbReference type="GO" id="GO:0008270">
    <property type="term" value="F:zinc ion binding"/>
    <property type="evidence" value="ECO:0007669"/>
    <property type="project" value="UniProtKB-KW"/>
</dbReference>
<proteinExistence type="inferred from homology"/>
<evidence type="ECO:0000256" key="15">
    <source>
        <dbReference type="ARBA" id="ARBA00022833"/>
    </source>
</evidence>
<protein>
    <recommendedName>
        <fullName evidence="22">Ubiquitin carboxyl-terminal hydrolase 39</fullName>
        <ecNumber evidence="4">3.4.19.12</ecNumber>
    </recommendedName>
    <alternativeName>
        <fullName evidence="23">U4/U6.U5 tri-snRNP-associated 65 kDa protein</fullName>
    </alternativeName>
</protein>
<dbReference type="GO" id="GO:0005524">
    <property type="term" value="F:ATP binding"/>
    <property type="evidence" value="ECO:0007669"/>
    <property type="project" value="UniProtKB-KW"/>
</dbReference>
<evidence type="ECO:0000256" key="18">
    <source>
        <dbReference type="ARBA" id="ARBA00023187"/>
    </source>
</evidence>
<keyword evidence="30" id="KW-1185">Reference proteome</keyword>
<comment type="subcellular location">
    <subcellularLocation>
        <location evidence="2">Nucleus</location>
    </subcellularLocation>
</comment>
<dbReference type="InterPro" id="IPR001607">
    <property type="entry name" value="Znf_UBP"/>
</dbReference>
<dbReference type="PROSITE" id="PS50271">
    <property type="entry name" value="ZF_UBP"/>
    <property type="match status" value="1"/>
</dbReference>
<dbReference type="FunFam" id="3.90.70.10:FF:000030">
    <property type="entry name" value="U4/U6.U5 tri-snRNP-associated protein 2"/>
    <property type="match status" value="1"/>
</dbReference>
<evidence type="ECO:0000256" key="11">
    <source>
        <dbReference type="ARBA" id="ARBA00022741"/>
    </source>
</evidence>
<dbReference type="Pfam" id="PF00443">
    <property type="entry name" value="UCH"/>
    <property type="match status" value="1"/>
</dbReference>
<sequence length="2204" mass="249409">MAKPESDNGGSIVNCSDDPPPLNIALWELSSLPNRGKRWSADHLPVDILLLTEEDCEFLACYYYLRDSFKSYEKSIGYVYFGKMGEDEDESLRVALVKCSKDSSDPGGLFAAAHDMKMEWLVVKGVCDFVHGSGFTKDSWKTFACVMAASVVSNIFGDSSVFEVWPHYGNNLAREGSGNTDDSSNCESKRVADNVAREGSGNSDDSSNYKRKRVADNIAREGTGNSDDSSNYKRKRAAEYSPEETFDVKSCRDKLAEHYKRTATVPTSVWSKACPVKIDQIYTRLSVVKEEPAPSGSSHSKLNHYTEIFIDGEGNTQKRILVQGQTGIGKTTFVKKVAVDWAELNDENTELDVKLAESPNYEVESNDGSVKGLDEIQKQVLKRFELVLVVNLKEASKCQTLKEVLHHCNIFPEEDSALVDEMLSYITENQEKVLLMFDGYDEYGCGLNSEIFDIFRRKKLRSCCVLITTRISKADELREFKDVYAEVTGFSYQERFSFMCRFLGSETEAEELLGHLFRKNLTDLAKIPLLLLFFCTLWKKGKVKTFPDTKTNLYLAIVQCVVDYNQGKSSPAQFSKLEDFQDILAEIGKVALECLLEDDHVFEYDQLSSAIRCEESRIIGLLQVTEYAENLRPAGLVSFIHKSIQEFLAAWYITYRCVPKKHLGGMEKHARTWESCAAWENVFQFICGLSNNGAVIVLDHLTSVRIATPDLDLSKKVSDVDNDTEAPLNDLTDRHVKVNDFVLNFLLEAQSKDELLRRYFDCLGGIILVTTSLSRLLQKMERETIGITANSTVFVYESSLDVPVQELYHLVKNLRCQQSSEPSSVENFLRKLSNDPCPLPACNFRSVLFFRDHKLLVYLTRVTVRCTKFAELFSVSFGECVPSGSEDTHLGNSSLKFLRSFHCSCTFEEKTSETLRVIIRHSKGLKRIGFEGKGCHVCEFLKQVPNPSECCVSLGATLYSSIDELELSTAEIEELARVLPRFKNIVALCFNFSRCARKAIDTLVTSLTHQSTVILKFRGIQLTSAVVGALGRLLPNMSSLQVLELTGSGQRMLEEEDMERLFGGFNKPALHLLRLTFSGFNVSCLHPLTERFHFFANLEELHFERLTMNEDGLRCLLEALKLKIDALSITSHCSASPFLCNLVSWKNPKKFGRPENNLTLEELSLTPGTAAVLGRSLPEMSALQKLSLCRYNRKNNVQPKVLEALFGGFYKPLPLRELIIFGFKLRGSLVPLTKSLRFFSNLRRLMLEGNLDERNSCDLLRSLRFTPSLKELVVEGNQLDSNDCFLAEPDYLFTERVTLNFLEKLVLDGVTMTLTVAKVLGLLLPKMSALKTLALTGVEGSTLEENHLEALFSGLSKKMSLEVLSLRGFSIRSCLVPVSKRFNYFSSLTEILFGQLLMNECKLSSFLESLRLIPCLQCLEKLVLDGVTMTLAVAKVLGLLLPEMSALKTLELTGVEGNTLEENHLEALFSGLNKIMSLKVLSLRGFSIKSCLVPVSKRLHYLSSLTEMIFDQLLIDECKLCSFVESLRLNPCLQRLNLKIQSQSTTDCCTTEADKVDCFKLTSLQELTLEGACVTPMMARVLGRSLPEMCLLNTLKIFGMDSILREKDMEALFGGLNKTMSLRSLTFNNFSVKGCVAPLTRKLRFFPNLMYLDLKMLNLDSFDLCSILEALLEVRGLSVVTLSSKQFVQEVTRVVQHLFNLPNPTGSVSCHHKFIPSFQVRKTKQDEHCSQLEHSAYQSRHCPYLDTIDRHVLDFDFEKLCSVSLSHINVYACLVCGKYFQGRGRRSHAYTHSVQVDHHVFLNLHTLKFYCLPDNYEVIDSSLDDIKYVLNPTFTKNDITLLDKSAKLSRAFDGTTYLPGIVGLNNIKANDYLNVVLQALAFVPPIRDFFLREENYQSIKRPPGDIMFPLVNRFGELIRKIWNPRNFKAHVSPHEMLQAVVLCSKKRFQFTEQGDPVEFLSWFLNSLHTTLGGTKKATSSVIYKTFRGKMKVTSRKLPQTENEEEIKKVVDEEEYKEKTTDSPYMYLMLDIPPSPLYKDEYQQNIIPQVPLFQLLSKFDGKSEKEYKTYKETFVKKFELTKLPTYLIMCVKRFTKNMFFVEKNPTVVNFPVKGVDMAEFLVSDPSVQDAHPHTQYDLIANVCHEGEPSKGAGTFKVHILHKGANKWFELQDLHVKEILPPVITLSDSYIQIYELQKDKAAMDTV</sequence>
<evidence type="ECO:0000256" key="7">
    <source>
        <dbReference type="ARBA" id="ARBA00022618"/>
    </source>
</evidence>
<name>A0A2B4RG09_STYPI</name>
<dbReference type="InterPro" id="IPR013083">
    <property type="entry name" value="Znf_RING/FYVE/PHD"/>
</dbReference>
<dbReference type="InterPro" id="IPR007111">
    <property type="entry name" value="NACHT_NTPase"/>
</dbReference>
<feature type="domain" description="NACHT" evidence="28">
    <location>
        <begin position="318"/>
        <end position="470"/>
    </location>
</feature>
<evidence type="ECO:0000256" key="4">
    <source>
        <dbReference type="ARBA" id="ARBA00012759"/>
    </source>
</evidence>
<feature type="domain" description="USP" evidence="26">
    <location>
        <begin position="1862"/>
        <end position="2195"/>
    </location>
</feature>
<comment type="catalytic activity">
    <reaction evidence="1">
        <text>Thiol-dependent hydrolysis of ester, thioester, amide, peptide and isopeptide bonds formed by the C-terminal Gly of ubiquitin (a 76-residue protein attached to proteins as an intracellular targeting signal).</text>
        <dbReference type="EC" id="3.4.19.12"/>
    </reaction>
</comment>
<evidence type="ECO:0000256" key="23">
    <source>
        <dbReference type="ARBA" id="ARBA00079185"/>
    </source>
</evidence>
<comment type="similarity">
    <text evidence="3">Belongs to the peptidase C19 family.</text>
</comment>
<keyword evidence="5" id="KW-1017">Isopeptide bond</keyword>
<keyword evidence="16" id="KW-0067">ATP-binding</keyword>
<dbReference type="GO" id="GO:0051301">
    <property type="term" value="P:cell division"/>
    <property type="evidence" value="ECO:0007669"/>
    <property type="project" value="UniProtKB-KW"/>
</dbReference>
<accession>A0A2B4RG09</accession>
<feature type="region of interest" description="Disordered" evidence="25">
    <location>
        <begin position="174"/>
        <end position="239"/>
    </location>
</feature>
<dbReference type="InterPro" id="IPR001394">
    <property type="entry name" value="Peptidase_C19_UCH"/>
</dbReference>
<keyword evidence="13" id="KW-0833">Ubl conjugation pathway</keyword>
<dbReference type="Proteomes" id="UP000225706">
    <property type="component" value="Unassembled WGS sequence"/>
</dbReference>
<evidence type="ECO:0000256" key="10">
    <source>
        <dbReference type="ARBA" id="ARBA00022728"/>
    </source>
</evidence>
<dbReference type="EC" id="3.4.19.12" evidence="4"/>
<dbReference type="SUPFAM" id="SSF57850">
    <property type="entry name" value="RING/U-box"/>
    <property type="match status" value="1"/>
</dbReference>
<evidence type="ECO:0000256" key="16">
    <source>
        <dbReference type="ARBA" id="ARBA00022840"/>
    </source>
</evidence>
<evidence type="ECO:0000313" key="30">
    <source>
        <dbReference type="Proteomes" id="UP000225706"/>
    </source>
</evidence>
<organism evidence="29 30">
    <name type="scientific">Stylophora pistillata</name>
    <name type="common">Smooth cauliflower coral</name>
    <dbReference type="NCBI Taxonomy" id="50429"/>
    <lineage>
        <taxon>Eukaryota</taxon>
        <taxon>Metazoa</taxon>
        <taxon>Cnidaria</taxon>
        <taxon>Anthozoa</taxon>
        <taxon>Hexacorallia</taxon>
        <taxon>Scleractinia</taxon>
        <taxon>Astrocoeniina</taxon>
        <taxon>Pocilloporidae</taxon>
        <taxon>Stylophora</taxon>
    </lineage>
</organism>
<keyword evidence="18" id="KW-0508">mRNA splicing</keyword>
<evidence type="ECO:0000259" key="26">
    <source>
        <dbReference type="PROSITE" id="PS50235"/>
    </source>
</evidence>
<evidence type="ECO:0000256" key="21">
    <source>
        <dbReference type="ARBA" id="ARBA00064202"/>
    </source>
</evidence>
<dbReference type="Pfam" id="PF02148">
    <property type="entry name" value="zf-UBP"/>
    <property type="match status" value="1"/>
</dbReference>
<evidence type="ECO:0000256" key="20">
    <source>
        <dbReference type="ARBA" id="ARBA00023306"/>
    </source>
</evidence>
<comment type="caution">
    <text evidence="29">The sequence shown here is derived from an EMBL/GenBank/DDBJ whole genome shotgun (WGS) entry which is preliminary data.</text>
</comment>
<dbReference type="Gene3D" id="3.30.40.10">
    <property type="entry name" value="Zinc/RING finger domain, C3HC4 (zinc finger)"/>
    <property type="match status" value="1"/>
</dbReference>
<keyword evidence="17" id="KW-0832">Ubl conjugation</keyword>
<evidence type="ECO:0000256" key="19">
    <source>
        <dbReference type="ARBA" id="ARBA00023242"/>
    </source>
</evidence>
<evidence type="ECO:0000259" key="27">
    <source>
        <dbReference type="PROSITE" id="PS50271"/>
    </source>
</evidence>
<dbReference type="Gene3D" id="3.90.70.10">
    <property type="entry name" value="Cysteine proteinases"/>
    <property type="match status" value="1"/>
</dbReference>
<dbReference type="EMBL" id="LSMT01000612">
    <property type="protein sequence ID" value="PFX15773.1"/>
    <property type="molecule type" value="Genomic_DNA"/>
</dbReference>
<dbReference type="Gene3D" id="3.80.10.10">
    <property type="entry name" value="Ribonuclease Inhibitor"/>
    <property type="match status" value="4"/>
</dbReference>
<evidence type="ECO:0000256" key="8">
    <source>
        <dbReference type="ARBA" id="ARBA00022664"/>
    </source>
</evidence>
<keyword evidence="14" id="KW-0378">Hydrolase</keyword>
<feature type="compositionally biased region" description="Polar residues" evidence="25">
    <location>
        <begin position="177"/>
        <end position="186"/>
    </location>
</feature>
<keyword evidence="10" id="KW-0747">Spliceosome</keyword>
<keyword evidence="11" id="KW-0547">Nucleotide-binding</keyword>
<evidence type="ECO:0000256" key="3">
    <source>
        <dbReference type="ARBA" id="ARBA00009085"/>
    </source>
</evidence>
<dbReference type="InterPro" id="IPR032675">
    <property type="entry name" value="LRR_dom_sf"/>
</dbReference>
<dbReference type="Pfam" id="PF05729">
    <property type="entry name" value="NACHT"/>
    <property type="match status" value="1"/>
</dbReference>
<dbReference type="InterPro" id="IPR027417">
    <property type="entry name" value="P-loop_NTPase"/>
</dbReference>
<evidence type="ECO:0000256" key="22">
    <source>
        <dbReference type="ARBA" id="ARBA00071645"/>
    </source>
</evidence>
<dbReference type="SMART" id="SM00290">
    <property type="entry name" value="ZnF_UBP"/>
    <property type="match status" value="1"/>
</dbReference>
<evidence type="ECO:0000256" key="17">
    <source>
        <dbReference type="ARBA" id="ARBA00022843"/>
    </source>
</evidence>
<comment type="subunit">
    <text evidence="21">The U4/U6-U5 tri-snRNP complex is a building block of the precatalytic spliceosome (spliceosome B complex). Component of the U4/U6-U5 tri-snRNP complex composed of the U4, U6 and U5 snRNAs and at least PRPF3, PRPF4, PRPF6, PRPF8, PRPF31, SNRNP200, TXNL4A, SNRNP40, SNRPB, SNRPD1, SNRPD2, SNRPD3, SNRPE, SNRPF, SNRPG, DDX23, CD2BP2, PPIH, SNU13, EFTUD2, SART1 and USP39, plus LSM2, LSM3, LSM4, LSM5, LSM6, LSM7 and LSM8.</text>
</comment>
<evidence type="ECO:0000313" key="29">
    <source>
        <dbReference type="EMBL" id="PFX15773.1"/>
    </source>
</evidence>
<evidence type="ECO:0000256" key="9">
    <source>
        <dbReference type="ARBA" id="ARBA00022723"/>
    </source>
</evidence>
<keyword evidence="6" id="KW-0597">Phosphoprotein</keyword>
<dbReference type="GO" id="GO:0004843">
    <property type="term" value="F:cysteine-type deubiquitinase activity"/>
    <property type="evidence" value="ECO:0007669"/>
    <property type="project" value="UniProtKB-EC"/>
</dbReference>
<feature type="compositionally biased region" description="Basic and acidic residues" evidence="25">
    <location>
        <begin position="187"/>
        <end position="196"/>
    </location>
</feature>
<evidence type="ECO:0000256" key="6">
    <source>
        <dbReference type="ARBA" id="ARBA00022553"/>
    </source>
</evidence>
<keyword evidence="20" id="KW-0131">Cell cycle</keyword>
<evidence type="ECO:0000256" key="24">
    <source>
        <dbReference type="PROSITE-ProRule" id="PRU00502"/>
    </source>
</evidence>
<dbReference type="OrthoDB" id="120976at2759"/>
<dbReference type="SUPFAM" id="SSF52540">
    <property type="entry name" value="P-loop containing nucleoside triphosphate hydrolases"/>
    <property type="match status" value="1"/>
</dbReference>
<dbReference type="PANTHER" id="PTHR46312">
    <property type="entry name" value="NACHT DOMAIN-CONTAINING PROTEIN"/>
    <property type="match status" value="1"/>
</dbReference>
<keyword evidence="15" id="KW-0862">Zinc</keyword>
<dbReference type="PROSITE" id="PS50837">
    <property type="entry name" value="NACHT"/>
    <property type="match status" value="1"/>
</dbReference>
<dbReference type="FunFam" id="3.30.40.10:FF:000068">
    <property type="entry name" value="U4/U6.U5 tri-snRNP-associated protein 2"/>
    <property type="match status" value="1"/>
</dbReference>
<dbReference type="GO" id="GO:0000245">
    <property type="term" value="P:spliceosomal complex assembly"/>
    <property type="evidence" value="ECO:0007669"/>
    <property type="project" value="InterPro"/>
</dbReference>
<feature type="domain" description="UBP-type" evidence="27">
    <location>
        <begin position="1740"/>
        <end position="1837"/>
    </location>
</feature>
<gene>
    <name evidence="29" type="primary">USP39</name>
    <name evidence="29" type="ORF">AWC38_SpisGene19997</name>
</gene>
<reference evidence="30" key="1">
    <citation type="journal article" date="2017" name="bioRxiv">
        <title>Comparative analysis of the genomes of Stylophora pistillata and Acropora digitifera provides evidence for extensive differences between species of corals.</title>
        <authorList>
            <person name="Voolstra C.R."/>
            <person name="Li Y."/>
            <person name="Liew Y.J."/>
            <person name="Baumgarten S."/>
            <person name="Zoccola D."/>
            <person name="Flot J.-F."/>
            <person name="Tambutte S."/>
            <person name="Allemand D."/>
            <person name="Aranda M."/>
        </authorList>
    </citation>
    <scope>NUCLEOTIDE SEQUENCE [LARGE SCALE GENOMIC DNA]</scope>
</reference>
<evidence type="ECO:0000256" key="25">
    <source>
        <dbReference type="SAM" id="MobiDB-lite"/>
    </source>
</evidence>
<evidence type="ECO:0000256" key="14">
    <source>
        <dbReference type="ARBA" id="ARBA00022801"/>
    </source>
</evidence>
<evidence type="ECO:0000256" key="12">
    <source>
        <dbReference type="ARBA" id="ARBA00022771"/>
    </source>
</evidence>
<dbReference type="InterPro" id="IPR028889">
    <property type="entry name" value="USP"/>
</dbReference>
<dbReference type="InterPro" id="IPR038765">
    <property type="entry name" value="Papain-like_cys_pep_sf"/>
</dbReference>
<keyword evidence="19" id="KW-0539">Nucleus</keyword>
<dbReference type="PANTHER" id="PTHR46312:SF2">
    <property type="entry name" value="NUCLEOTIDE-BINDING OLIGOMERIZATION DOMAIN-CONTAINING PROTEIN 2-LIKE"/>
    <property type="match status" value="1"/>
</dbReference>
<keyword evidence="7" id="KW-0132">Cell division</keyword>
<keyword evidence="8" id="KW-0507">mRNA processing</keyword>
<dbReference type="GO" id="GO:0005681">
    <property type="term" value="C:spliceosomal complex"/>
    <property type="evidence" value="ECO:0007669"/>
    <property type="project" value="UniProtKB-KW"/>
</dbReference>
<evidence type="ECO:0000259" key="28">
    <source>
        <dbReference type="PROSITE" id="PS50837"/>
    </source>
</evidence>
<keyword evidence="12 24" id="KW-0863">Zinc-finger</keyword>
<dbReference type="SUPFAM" id="SSF54001">
    <property type="entry name" value="Cysteine proteinases"/>
    <property type="match status" value="1"/>
</dbReference>
<dbReference type="GO" id="GO:0016579">
    <property type="term" value="P:protein deubiquitination"/>
    <property type="evidence" value="ECO:0007669"/>
    <property type="project" value="InterPro"/>
</dbReference>
<evidence type="ECO:0000256" key="2">
    <source>
        <dbReference type="ARBA" id="ARBA00004123"/>
    </source>
</evidence>
<evidence type="ECO:0000256" key="13">
    <source>
        <dbReference type="ARBA" id="ARBA00022786"/>
    </source>
</evidence>
<dbReference type="CDD" id="cd02669">
    <property type="entry name" value="Peptidase_C19M"/>
    <property type="match status" value="1"/>
</dbReference>
<evidence type="ECO:0000256" key="5">
    <source>
        <dbReference type="ARBA" id="ARBA00022499"/>
    </source>
</evidence>
<dbReference type="SUPFAM" id="SSF52047">
    <property type="entry name" value="RNI-like"/>
    <property type="match status" value="2"/>
</dbReference>